<proteinExistence type="predicted"/>
<reference evidence="1" key="1">
    <citation type="submission" date="2022-08" db="EMBL/GenBank/DDBJ databases">
        <title>Genomic Encyclopedia of Type Strains, Phase V (KMG-V): Genome sequencing to study the core and pangenomes of soil and plant-associated prokaryotes.</title>
        <authorList>
            <person name="Whitman W."/>
        </authorList>
    </citation>
    <scope>NUCLEOTIDE SEQUENCE</scope>
    <source>
        <strain evidence="1">SP3026</strain>
    </source>
</reference>
<dbReference type="Pfam" id="PF08843">
    <property type="entry name" value="AbiEii"/>
    <property type="match status" value="1"/>
</dbReference>
<protein>
    <recommendedName>
        <fullName evidence="3">Nucleotidyl transferase AbiEii/AbiGii toxin family protein</fullName>
    </recommendedName>
</protein>
<dbReference type="AlphaFoldDB" id="A0A9X2TBU1"/>
<comment type="caution">
    <text evidence="1">The sequence shown here is derived from an EMBL/GenBank/DDBJ whole genome shotgun (WGS) entry which is preliminary data.</text>
</comment>
<dbReference type="Proteomes" id="UP001155144">
    <property type="component" value="Unassembled WGS sequence"/>
</dbReference>
<dbReference type="RefSeq" id="WP_251951825.1">
    <property type="nucleotide sequence ID" value="NZ_CALTSK010000028.1"/>
</dbReference>
<evidence type="ECO:0000313" key="1">
    <source>
        <dbReference type="EMBL" id="MCS4122410.1"/>
    </source>
</evidence>
<organism evidence="1 2">
    <name type="scientific">Salinibacter ruber</name>
    <dbReference type="NCBI Taxonomy" id="146919"/>
    <lineage>
        <taxon>Bacteria</taxon>
        <taxon>Pseudomonadati</taxon>
        <taxon>Rhodothermota</taxon>
        <taxon>Rhodothermia</taxon>
        <taxon>Rhodothermales</taxon>
        <taxon>Salinibacteraceae</taxon>
        <taxon>Salinibacter</taxon>
    </lineage>
</organism>
<evidence type="ECO:0000313" key="2">
    <source>
        <dbReference type="Proteomes" id="UP001155144"/>
    </source>
</evidence>
<accession>A0A9X2TBU1</accession>
<evidence type="ECO:0008006" key="3">
    <source>
        <dbReference type="Google" id="ProtNLM"/>
    </source>
</evidence>
<dbReference type="InterPro" id="IPR014942">
    <property type="entry name" value="AbiEii"/>
</dbReference>
<name>A0A9X2TBU1_9BACT</name>
<gene>
    <name evidence="1" type="ORF">GGP45_002770</name>
</gene>
<sequence length="306" mass="34497">MSNRHLSNVPQSVHDRLLGRARQSDRPFNELLLYYGIERFLYRLAQTEHAERFVLKGALLLRAEGAGPSRPTRDIDVLDLETRKESVEEAVRAAIAADVPNDGMEYDPETLDIQEIRPDRQYQGLRITFRGYLGTARVPMQIDVGTGDVVEPGPKQIEYPGILEYDRPTLLGYPLGQVIAEKFEAIVDLGTANTRMKDFYDIWALSKRRGFAGPPLQTAIANTFERRRTPAPSEPPIAFTKTFLEAGPKRKQWSSFTEKARLPDLPPLPEVLSELEAFLLPPAQAIAQSTRFSGTWQKGGPWKPKQ</sequence>
<dbReference type="EMBL" id="JANUBL010000005">
    <property type="protein sequence ID" value="MCS4122410.1"/>
    <property type="molecule type" value="Genomic_DNA"/>
</dbReference>